<dbReference type="EC" id="3.1.-.-" evidence="7"/>
<dbReference type="InterPro" id="IPR029060">
    <property type="entry name" value="PIN-like_dom_sf"/>
</dbReference>
<comment type="similarity">
    <text evidence="7">Belongs to the PINc/VapC protein family.</text>
</comment>
<dbReference type="RefSeq" id="WP_083075166.1">
    <property type="nucleotide sequence ID" value="NZ_AP022615.1"/>
</dbReference>
<evidence type="ECO:0000313" key="9">
    <source>
        <dbReference type="EMBL" id="ORA71705.1"/>
    </source>
</evidence>
<dbReference type="GO" id="GO:0016788">
    <property type="term" value="F:hydrolase activity, acting on ester bonds"/>
    <property type="evidence" value="ECO:0007669"/>
    <property type="project" value="InterPro"/>
</dbReference>
<evidence type="ECO:0000256" key="6">
    <source>
        <dbReference type="ARBA" id="ARBA00022842"/>
    </source>
</evidence>
<dbReference type="GO" id="GO:0000287">
    <property type="term" value="F:magnesium ion binding"/>
    <property type="evidence" value="ECO:0007669"/>
    <property type="project" value="UniProtKB-UniRule"/>
</dbReference>
<dbReference type="OrthoDB" id="196567at2"/>
<comment type="function">
    <text evidence="7">Toxic component of a toxin-antitoxin (TA) system. An RNase.</text>
</comment>
<protein>
    <recommendedName>
        <fullName evidence="7">Ribonuclease VapC</fullName>
        <shortName evidence="7">RNase VapC</shortName>
        <ecNumber evidence="7">3.1.-.-</ecNumber>
    </recommendedName>
    <alternativeName>
        <fullName evidence="7">Toxin VapC</fullName>
    </alternativeName>
</protein>
<dbReference type="STRING" id="53376.BST25_16200"/>
<evidence type="ECO:0000256" key="3">
    <source>
        <dbReference type="ARBA" id="ARBA00022722"/>
    </source>
</evidence>
<dbReference type="Gene3D" id="3.40.50.1010">
    <property type="entry name" value="5'-nuclease"/>
    <property type="match status" value="1"/>
</dbReference>
<dbReference type="EMBL" id="MVHR01000024">
    <property type="protein sequence ID" value="ORA71705.1"/>
    <property type="molecule type" value="Genomic_DNA"/>
</dbReference>
<dbReference type="AlphaFoldDB" id="A0A1X0DH47"/>
<keyword evidence="2 7" id="KW-1277">Toxin-antitoxin system</keyword>
<dbReference type="NCBIfam" id="TIGR00028">
    <property type="entry name" value="Mtu_PIN_fam"/>
    <property type="match status" value="1"/>
</dbReference>
<keyword evidence="7" id="KW-0800">Toxin</keyword>
<evidence type="ECO:0000313" key="10">
    <source>
        <dbReference type="Proteomes" id="UP000192566"/>
    </source>
</evidence>
<feature type="domain" description="PIN" evidence="8">
    <location>
        <begin position="5"/>
        <end position="126"/>
    </location>
</feature>
<reference evidence="9 10" key="1">
    <citation type="submission" date="2017-02" db="EMBL/GenBank/DDBJ databases">
        <title>The new phylogeny of genus Mycobacterium.</title>
        <authorList>
            <person name="Tortoli E."/>
            <person name="Trovato A."/>
            <person name="Cirillo D.M."/>
        </authorList>
    </citation>
    <scope>NUCLEOTIDE SEQUENCE [LARGE SCALE GENOMIC DNA]</scope>
    <source>
        <strain evidence="9 10">DSM 44471</strain>
    </source>
</reference>
<dbReference type="GO" id="GO:0004540">
    <property type="term" value="F:RNA nuclease activity"/>
    <property type="evidence" value="ECO:0007669"/>
    <property type="project" value="InterPro"/>
</dbReference>
<keyword evidence="3 7" id="KW-0540">Nuclease</keyword>
<evidence type="ECO:0000256" key="5">
    <source>
        <dbReference type="ARBA" id="ARBA00022801"/>
    </source>
</evidence>
<evidence type="ECO:0000259" key="8">
    <source>
        <dbReference type="Pfam" id="PF01850"/>
    </source>
</evidence>
<gene>
    <name evidence="7" type="primary">vapC</name>
    <name evidence="9" type="ORF">BST25_16200</name>
</gene>
<sequence length="143" mass="15966">MTRALLDVNVLIALLDSDHVDHERVRGWIDAEIVHGWASCAITQNGFARIVSQPRYPSPVPPAQAIARLARAAATEYHEYWTCSVSLLDDELFDYTRLHGHRQVTDAYLLALATANGCRFATLDQTIPIDAVRRADARNLTLI</sequence>
<dbReference type="Pfam" id="PF01850">
    <property type="entry name" value="PIN"/>
    <property type="match status" value="1"/>
</dbReference>
<evidence type="ECO:0000256" key="2">
    <source>
        <dbReference type="ARBA" id="ARBA00022649"/>
    </source>
</evidence>
<dbReference type="GO" id="GO:0045926">
    <property type="term" value="P:negative regulation of growth"/>
    <property type="evidence" value="ECO:0007669"/>
    <property type="project" value="UniProtKB-ARBA"/>
</dbReference>
<dbReference type="InterPro" id="IPR022907">
    <property type="entry name" value="VapC_family"/>
</dbReference>
<comment type="caution">
    <text evidence="9">The sequence shown here is derived from an EMBL/GenBank/DDBJ whole genome shotgun (WGS) entry which is preliminary data.</text>
</comment>
<feature type="binding site" evidence="7">
    <location>
        <position position="106"/>
    </location>
    <ligand>
        <name>Mg(2+)</name>
        <dbReference type="ChEBI" id="CHEBI:18420"/>
    </ligand>
</feature>
<comment type="cofactor">
    <cofactor evidence="1 7">
        <name>Mg(2+)</name>
        <dbReference type="ChEBI" id="CHEBI:18420"/>
    </cofactor>
</comment>
<organism evidence="9 10">
    <name type="scientific">Mycobacterium heidelbergense</name>
    <dbReference type="NCBI Taxonomy" id="53376"/>
    <lineage>
        <taxon>Bacteria</taxon>
        <taxon>Bacillati</taxon>
        <taxon>Actinomycetota</taxon>
        <taxon>Actinomycetes</taxon>
        <taxon>Mycobacteriales</taxon>
        <taxon>Mycobacteriaceae</taxon>
        <taxon>Mycobacterium</taxon>
        <taxon>Mycobacterium simiae complex</taxon>
    </lineage>
</organism>
<dbReference type="GO" id="GO:0090729">
    <property type="term" value="F:toxin activity"/>
    <property type="evidence" value="ECO:0007669"/>
    <property type="project" value="UniProtKB-KW"/>
</dbReference>
<keyword evidence="4 7" id="KW-0479">Metal-binding</keyword>
<dbReference type="Proteomes" id="UP000192566">
    <property type="component" value="Unassembled WGS sequence"/>
</dbReference>
<dbReference type="HAMAP" id="MF_00265">
    <property type="entry name" value="VapC_Nob1"/>
    <property type="match status" value="1"/>
</dbReference>
<name>A0A1X0DH47_MYCHE</name>
<evidence type="ECO:0000256" key="1">
    <source>
        <dbReference type="ARBA" id="ARBA00001946"/>
    </source>
</evidence>
<evidence type="ECO:0000256" key="7">
    <source>
        <dbReference type="HAMAP-Rule" id="MF_00265"/>
    </source>
</evidence>
<dbReference type="InterPro" id="IPR006226">
    <property type="entry name" value="Mtu_PIN"/>
</dbReference>
<keyword evidence="5 7" id="KW-0378">Hydrolase</keyword>
<evidence type="ECO:0000256" key="4">
    <source>
        <dbReference type="ARBA" id="ARBA00022723"/>
    </source>
</evidence>
<feature type="binding site" evidence="7">
    <location>
        <position position="7"/>
    </location>
    <ligand>
        <name>Mg(2+)</name>
        <dbReference type="ChEBI" id="CHEBI:18420"/>
    </ligand>
</feature>
<accession>A0A1X0DH47</accession>
<keyword evidence="10" id="KW-1185">Reference proteome</keyword>
<keyword evidence="6 7" id="KW-0460">Magnesium</keyword>
<dbReference type="InterPro" id="IPR002716">
    <property type="entry name" value="PIN_dom"/>
</dbReference>
<dbReference type="SUPFAM" id="SSF88723">
    <property type="entry name" value="PIN domain-like"/>
    <property type="match status" value="1"/>
</dbReference>
<proteinExistence type="inferred from homology"/>